<dbReference type="CDD" id="cd03692">
    <property type="entry name" value="mtIF2_IVc"/>
    <property type="match status" value="1"/>
</dbReference>
<evidence type="ECO:0000256" key="4">
    <source>
        <dbReference type="ARBA" id="ARBA00022741"/>
    </source>
</evidence>
<dbReference type="Pfam" id="PF00009">
    <property type="entry name" value="GTP_EFTU"/>
    <property type="match status" value="1"/>
</dbReference>
<feature type="compositionally biased region" description="Low complexity" evidence="11">
    <location>
        <begin position="112"/>
        <end position="131"/>
    </location>
</feature>
<dbReference type="InterPro" id="IPR053905">
    <property type="entry name" value="EF-G-like_DII"/>
</dbReference>
<evidence type="ECO:0000256" key="2">
    <source>
        <dbReference type="ARBA" id="ARBA00007733"/>
    </source>
</evidence>
<evidence type="ECO:0000256" key="9">
    <source>
        <dbReference type="ARBA" id="ARBA00025162"/>
    </source>
</evidence>
<dbReference type="InterPro" id="IPR027417">
    <property type="entry name" value="P-loop_NTPase"/>
</dbReference>
<evidence type="ECO:0000256" key="10">
    <source>
        <dbReference type="ARBA" id="ARBA00044200"/>
    </source>
</evidence>
<dbReference type="FunFam" id="3.40.50.10050:FF:000001">
    <property type="entry name" value="Translation initiation factor IF-2"/>
    <property type="match status" value="1"/>
</dbReference>
<dbReference type="InterPro" id="IPR009000">
    <property type="entry name" value="Transl_B-barrel_sf"/>
</dbReference>
<evidence type="ECO:0000256" key="8">
    <source>
        <dbReference type="ARBA" id="ARBA00023134"/>
    </source>
</evidence>
<keyword evidence="7" id="KW-0496">Mitochondrion</keyword>
<dbReference type="Gene3D" id="3.40.50.10050">
    <property type="entry name" value="Translation initiation factor IF- 2, domain 3"/>
    <property type="match status" value="1"/>
</dbReference>
<comment type="subcellular location">
    <subcellularLocation>
        <location evidence="1">Mitochondrion</location>
    </subcellularLocation>
</comment>
<evidence type="ECO:0000256" key="3">
    <source>
        <dbReference type="ARBA" id="ARBA00022540"/>
    </source>
</evidence>
<dbReference type="InterPro" id="IPR005225">
    <property type="entry name" value="Small_GTP-bd"/>
</dbReference>
<dbReference type="InterPro" id="IPR044145">
    <property type="entry name" value="IF2_II"/>
</dbReference>
<gene>
    <name evidence="13" type="ORF">BZ3500_MVSOF-1268-A1-R1_CHR9G10694</name>
</gene>
<dbReference type="FunFam" id="3.40.50.300:FF:000019">
    <property type="entry name" value="Translation initiation factor IF-2"/>
    <property type="match status" value="1"/>
</dbReference>
<dbReference type="PANTHER" id="PTHR43381:SF20">
    <property type="entry name" value="TRANSLATION INITIATION FACTOR IF-2, MITOCHONDRIAL"/>
    <property type="match status" value="1"/>
</dbReference>
<dbReference type="InterPro" id="IPR036925">
    <property type="entry name" value="TIF_IF2_dom3_sf"/>
</dbReference>
<feature type="compositionally biased region" description="Basic and acidic residues" evidence="11">
    <location>
        <begin position="70"/>
        <end position="101"/>
    </location>
</feature>
<dbReference type="CDD" id="cd01887">
    <property type="entry name" value="IF2_eIF5B"/>
    <property type="match status" value="1"/>
</dbReference>
<dbReference type="NCBIfam" id="TIGR00231">
    <property type="entry name" value="small_GTP"/>
    <property type="match status" value="1"/>
</dbReference>
<dbReference type="OrthoDB" id="361630at2759"/>
<dbReference type="InterPro" id="IPR000795">
    <property type="entry name" value="T_Tr_GTP-bd_dom"/>
</dbReference>
<reference evidence="14" key="1">
    <citation type="submission" date="2016-10" db="EMBL/GenBank/DDBJ databases">
        <authorList>
            <person name="Jeantristanb JTB J.-T."/>
            <person name="Ricardo R."/>
        </authorList>
    </citation>
    <scope>NUCLEOTIDE SEQUENCE [LARGE SCALE GENOMIC DNA]</scope>
</reference>
<dbReference type="InterPro" id="IPR015760">
    <property type="entry name" value="TIF_IF2"/>
</dbReference>
<dbReference type="InterPro" id="IPR023115">
    <property type="entry name" value="TIF_IF2_dom3"/>
</dbReference>
<keyword evidence="14" id="KW-1185">Reference proteome</keyword>
<dbReference type="Proteomes" id="UP000249723">
    <property type="component" value="Unassembled WGS sequence"/>
</dbReference>
<evidence type="ECO:0000256" key="11">
    <source>
        <dbReference type="SAM" id="MobiDB-lite"/>
    </source>
</evidence>
<evidence type="ECO:0000313" key="13">
    <source>
        <dbReference type="EMBL" id="SDA00536.1"/>
    </source>
</evidence>
<evidence type="ECO:0000256" key="6">
    <source>
        <dbReference type="ARBA" id="ARBA00022946"/>
    </source>
</evidence>
<dbReference type="GO" id="GO:0005525">
    <property type="term" value="F:GTP binding"/>
    <property type="evidence" value="ECO:0007669"/>
    <property type="project" value="UniProtKB-KW"/>
</dbReference>
<evidence type="ECO:0000313" key="14">
    <source>
        <dbReference type="Proteomes" id="UP000249723"/>
    </source>
</evidence>
<dbReference type="Pfam" id="PF11987">
    <property type="entry name" value="IF-2"/>
    <property type="match status" value="1"/>
</dbReference>
<dbReference type="SUPFAM" id="SSF50447">
    <property type="entry name" value="Translation proteins"/>
    <property type="match status" value="2"/>
</dbReference>
<dbReference type="SUPFAM" id="SSF52156">
    <property type="entry name" value="Initiation factor IF2/eIF5b, domain 3"/>
    <property type="match status" value="1"/>
</dbReference>
<evidence type="ECO:0000256" key="7">
    <source>
        <dbReference type="ARBA" id="ARBA00023128"/>
    </source>
</evidence>
<dbReference type="GO" id="GO:0003924">
    <property type="term" value="F:GTPase activity"/>
    <property type="evidence" value="ECO:0007669"/>
    <property type="project" value="InterPro"/>
</dbReference>
<dbReference type="Pfam" id="PF22042">
    <property type="entry name" value="EF-G_D2"/>
    <property type="match status" value="1"/>
</dbReference>
<dbReference type="SUPFAM" id="SSF52540">
    <property type="entry name" value="P-loop containing nucleoside triphosphate hydrolases"/>
    <property type="match status" value="1"/>
</dbReference>
<dbReference type="PROSITE" id="PS01176">
    <property type="entry name" value="IF2"/>
    <property type="match status" value="1"/>
</dbReference>
<dbReference type="GO" id="GO:0005739">
    <property type="term" value="C:mitochondrion"/>
    <property type="evidence" value="ECO:0007669"/>
    <property type="project" value="UniProtKB-SubCell"/>
</dbReference>
<feature type="domain" description="Tr-type G" evidence="12">
    <location>
        <begin position="383"/>
        <end position="577"/>
    </location>
</feature>
<keyword evidence="5" id="KW-0648">Protein biosynthesis</keyword>
<evidence type="ECO:0000256" key="5">
    <source>
        <dbReference type="ARBA" id="ARBA00022917"/>
    </source>
</evidence>
<feature type="compositionally biased region" description="Low complexity" evidence="11">
    <location>
        <begin position="41"/>
        <end position="69"/>
    </location>
</feature>
<dbReference type="EMBL" id="FMWP01000107">
    <property type="protein sequence ID" value="SDA00536.1"/>
    <property type="molecule type" value="Genomic_DNA"/>
</dbReference>
<keyword evidence="8" id="KW-0342">GTP-binding</keyword>
<dbReference type="GO" id="GO:0003743">
    <property type="term" value="F:translation initiation factor activity"/>
    <property type="evidence" value="ECO:0007669"/>
    <property type="project" value="UniProtKB-KW"/>
</dbReference>
<feature type="compositionally biased region" description="Basic and acidic residues" evidence="11">
    <location>
        <begin position="167"/>
        <end position="186"/>
    </location>
</feature>
<dbReference type="PRINTS" id="PR00315">
    <property type="entry name" value="ELONGATNFCT"/>
</dbReference>
<dbReference type="PANTHER" id="PTHR43381">
    <property type="entry name" value="TRANSLATION INITIATION FACTOR IF-2-RELATED"/>
    <property type="match status" value="1"/>
</dbReference>
<organism evidence="13 14">
    <name type="scientific">Microbotryum saponariae</name>
    <dbReference type="NCBI Taxonomy" id="289078"/>
    <lineage>
        <taxon>Eukaryota</taxon>
        <taxon>Fungi</taxon>
        <taxon>Dikarya</taxon>
        <taxon>Basidiomycota</taxon>
        <taxon>Pucciniomycotina</taxon>
        <taxon>Microbotryomycetes</taxon>
        <taxon>Microbotryales</taxon>
        <taxon>Microbotryaceae</taxon>
        <taxon>Microbotryum</taxon>
    </lineage>
</organism>
<comment type="similarity">
    <text evidence="2">Belongs to the TRAFAC class translation factor GTPase superfamily. Classic translation factor GTPase family. IF-2 subfamily.</text>
</comment>
<comment type="function">
    <text evidence="9">One of the essential components for the initiation of protein synthesis. Protects formylmethionyl-tRNA from spontaneous hydrolysis and promotes its binding to the 30S ribosomal subunits. Also involved in the hydrolysis of GTP during the formation of the 70S ribosomal complex.</text>
</comment>
<sequence>MSLGCHAATTMTSRALISRCSCTIASSRSLANTRHHPALASSNFCSSSSTSIPAPRPFSSSNPSSAPYSDYRDRNKDRDRDRAYDRDPRGNDQNRGRDDTRPTQSYPARRNPTSPTSSLSSSTSSPSSTFSARELSAQYPLRSNSIKHTRHDSDRPTPTLQPRVGRALREWQKLSPEERKREDRARERLLRTMSPEKLYALERERARLIQTNFEKRDAEERQRLLNSAKNVGATGVVRRVSQLTSTSPSGNSREMVPGRVNSRLLTYRNSDRNAVRPVVRGGVQPSSSAQRRPARKQPRALKKVTLPTTVRLENLTRILGVRLPTLQKAMQRIGLDNVRPERLLTAEDASLVALELNFDPTVDDEAAFDLYPLPILDEIERPLRPPITGIFGHVDHGKTSLLDALRQTTVAKGEAGGITQHIGAFEVEVDAIVRNLSNGGKDGAVPTPSSIEPDSGATITFLDTPGHAAFTAMRERGASVTDVVVLVVAADDGVKPQTEEVIGLIKSADVGVVVAITKVDKPGVDTLKVKQELMAAGVEIEDFGGDIPCVEVSSVTGQGLPTLVETISAIAEIRELRAERSGRVEGRVIESRVEKGRGNVATVLVMRGCLRASASLVAGTTWCRVRSLIPPTGKAVSLVYPGQPIEVTGWKDLPSAGDLVLEAVNEDEAKRAVTNRVKKIEQQKLWEEVEVINEKRKVDSEVELIRREEEAKAKAKGLRRNAVMYAGQAAVEELTGGEGAGVKELILLIKADVSGTVEAVVGSLEGIGNSEAKVKIVSSGVGDVQESDIEMARAIGGAVVAFNVRTPASVMKLAARPPHPVAVYASSIIYRLVDAIRAAVADLLPKTIEVRVHGEALVQQLFSITIKGVKVPKVVAGSKISNGVFQKTRKARVVRNGEVIFTGTVDTLKHVKKDVTELTKGVECGIALEGFEGFQEQDLIQSIEEIEVARTL</sequence>
<dbReference type="Gene3D" id="2.40.30.10">
    <property type="entry name" value="Translation factors"/>
    <property type="match status" value="2"/>
</dbReference>
<name>A0A2X0KA27_9BASI</name>
<feature type="region of interest" description="Disordered" evidence="11">
    <location>
        <begin position="41"/>
        <end position="186"/>
    </location>
</feature>
<keyword evidence="4" id="KW-0547">Nucleotide-binding</keyword>
<keyword evidence="3" id="KW-0396">Initiation factor</keyword>
<dbReference type="STRING" id="289078.A0A2X0KA27"/>
<dbReference type="FunFam" id="2.40.30.10:FF:000008">
    <property type="entry name" value="Translation initiation factor IF-2"/>
    <property type="match status" value="1"/>
</dbReference>
<dbReference type="Gene3D" id="3.40.50.300">
    <property type="entry name" value="P-loop containing nucleotide triphosphate hydrolases"/>
    <property type="match status" value="1"/>
</dbReference>
<keyword evidence="6" id="KW-0809">Transit peptide</keyword>
<dbReference type="CDD" id="cd03702">
    <property type="entry name" value="IF2_mtIF2_II"/>
    <property type="match status" value="1"/>
</dbReference>
<dbReference type="HAMAP" id="MF_00100_B">
    <property type="entry name" value="IF_2_B"/>
    <property type="match status" value="1"/>
</dbReference>
<dbReference type="AlphaFoldDB" id="A0A2X0KA27"/>
<dbReference type="InterPro" id="IPR000178">
    <property type="entry name" value="TF_IF2_bacterial-like"/>
</dbReference>
<protein>
    <recommendedName>
        <fullName evidence="10">Translation initiation factor IF-2, mitochondrial</fullName>
    </recommendedName>
</protein>
<proteinExistence type="inferred from homology"/>
<feature type="region of interest" description="Disordered" evidence="11">
    <location>
        <begin position="278"/>
        <end position="299"/>
    </location>
</feature>
<dbReference type="PROSITE" id="PS51722">
    <property type="entry name" value="G_TR_2"/>
    <property type="match status" value="1"/>
</dbReference>
<evidence type="ECO:0000259" key="12">
    <source>
        <dbReference type="PROSITE" id="PS51722"/>
    </source>
</evidence>
<evidence type="ECO:0000256" key="1">
    <source>
        <dbReference type="ARBA" id="ARBA00004173"/>
    </source>
</evidence>
<accession>A0A2X0KA27</accession>